<evidence type="ECO:0000256" key="1">
    <source>
        <dbReference type="SAM" id="MobiDB-lite"/>
    </source>
</evidence>
<feature type="region of interest" description="Disordered" evidence="1">
    <location>
        <begin position="185"/>
        <end position="231"/>
    </location>
</feature>
<gene>
    <name evidence="2" type="ORF">RRG08_033833</name>
</gene>
<accession>A0AAE1EBQ7</accession>
<keyword evidence="3" id="KW-1185">Reference proteome</keyword>
<proteinExistence type="predicted"/>
<organism evidence="2 3">
    <name type="scientific">Elysia crispata</name>
    <name type="common">lettuce slug</name>
    <dbReference type="NCBI Taxonomy" id="231223"/>
    <lineage>
        <taxon>Eukaryota</taxon>
        <taxon>Metazoa</taxon>
        <taxon>Spiralia</taxon>
        <taxon>Lophotrochozoa</taxon>
        <taxon>Mollusca</taxon>
        <taxon>Gastropoda</taxon>
        <taxon>Heterobranchia</taxon>
        <taxon>Euthyneura</taxon>
        <taxon>Panpulmonata</taxon>
        <taxon>Sacoglossa</taxon>
        <taxon>Placobranchoidea</taxon>
        <taxon>Plakobranchidae</taxon>
        <taxon>Elysia</taxon>
    </lineage>
</organism>
<evidence type="ECO:0000313" key="2">
    <source>
        <dbReference type="EMBL" id="KAK3801646.1"/>
    </source>
</evidence>
<protein>
    <submittedName>
        <fullName evidence="2">Uncharacterized protein</fullName>
    </submittedName>
</protein>
<dbReference type="AlphaFoldDB" id="A0AAE1EBQ7"/>
<comment type="caution">
    <text evidence="2">The sequence shown here is derived from an EMBL/GenBank/DDBJ whole genome shotgun (WGS) entry which is preliminary data.</text>
</comment>
<dbReference type="EMBL" id="JAWDGP010000286">
    <property type="protein sequence ID" value="KAK3801646.1"/>
    <property type="molecule type" value="Genomic_DNA"/>
</dbReference>
<dbReference type="Proteomes" id="UP001283361">
    <property type="component" value="Unassembled WGS sequence"/>
</dbReference>
<feature type="compositionally biased region" description="Basic and acidic residues" evidence="1">
    <location>
        <begin position="639"/>
        <end position="650"/>
    </location>
</feature>
<feature type="compositionally biased region" description="Polar residues" evidence="1">
    <location>
        <begin position="670"/>
        <end position="682"/>
    </location>
</feature>
<reference evidence="2" key="1">
    <citation type="journal article" date="2023" name="G3 (Bethesda)">
        <title>A reference genome for the long-term kleptoplast-retaining sea slug Elysia crispata morphotype clarki.</title>
        <authorList>
            <person name="Eastman K.E."/>
            <person name="Pendleton A.L."/>
            <person name="Shaikh M.A."/>
            <person name="Suttiyut T."/>
            <person name="Ogas R."/>
            <person name="Tomko P."/>
            <person name="Gavelis G."/>
            <person name="Widhalm J.R."/>
            <person name="Wisecaver J.H."/>
        </authorList>
    </citation>
    <scope>NUCLEOTIDE SEQUENCE</scope>
    <source>
        <strain evidence="2">ECLA1</strain>
    </source>
</reference>
<sequence>MSERRGVGVSVRPISTYDVTKCNFKVSFIMDKHFSSMDELLDNLKKTGEKASKIYYRSLTNNRGQSWIRNERTVDDAFLRVSRKQRAPHTDYPNWTRHNRVFEDYNQNESDNASRTPKRPDGIHGSILKVALAQEPHKTCNINFTMTKIQEHMNMISHECECFFASCPRSHMSSADRRHLKIFHKGVLPQMDNQRRKKHISNDDTSPDSDDNYSSSSSADESDLSKNVQEKATSWNRDHFESNCEVLKPKFGSQTGVREPSFTAYSGHHEEMCLTESQKDIYSSKNTFSPHASGDIRSVRFASDSHLPHWKSSLSADGENPPLIQSQKHSSSLQQCSDSDMCPVHLDSTTFHPNVNKTQTSQDSHYSQLIENSRSMKFTKKGTTQKCSSSLQQCPDSNMCSVCLDNTTFHLDMNKTQSTLDNHASQLIETSHSTKLAKKSNAQAFKNGKEILPTTSSGTTQPRTDSCLTKNRVRRHVSPANERSNIFQGKGKVTSSEPNIDDQVLQTWKSSTESTKDTNMIQLSNSSTIRGHNALGEKRNASFKPHEDGHEIEPEDMLHFDSFQPESELEEEKCSTSEFHNEHDFLNSRLSRHSSKPWLNYHTLQYGFTCDFPNSCHISNIPQSCDTDFCSLHESVASDPEHEMSPEHKMSPGPSRKSSLPDSIEPLGQSVLSESHDQSTVSEPPESPDLKDYLPNTEKPVESCHVAESDLICDLESLTSCIPQFTDRWVCANKAKCDEKFCNTRESKNDYQSNDVRFDVHGDYKDNGQNEELNNGRKDFGSFSGRQSWVWEAMKNSITWEGHNSAEKAMLD</sequence>
<name>A0AAE1EBQ7_9GAST</name>
<feature type="region of interest" description="Disordered" evidence="1">
    <location>
        <begin position="637"/>
        <end position="692"/>
    </location>
</feature>
<evidence type="ECO:0000313" key="3">
    <source>
        <dbReference type="Proteomes" id="UP001283361"/>
    </source>
</evidence>